<dbReference type="Pfam" id="PF04055">
    <property type="entry name" value="Radical_SAM"/>
    <property type="match status" value="1"/>
</dbReference>
<dbReference type="InterPro" id="IPR045784">
    <property type="entry name" value="Radical_SAM_N2"/>
</dbReference>
<gene>
    <name evidence="2" type="ORF">CGW93_01845</name>
</gene>
<dbReference type="SFLD" id="SFLDS00029">
    <property type="entry name" value="Radical_SAM"/>
    <property type="match status" value="1"/>
</dbReference>
<dbReference type="SMART" id="SM00729">
    <property type="entry name" value="Elp3"/>
    <property type="match status" value="1"/>
</dbReference>
<dbReference type="EMBL" id="NMUJ01000014">
    <property type="protein sequence ID" value="OYV03244.1"/>
    <property type="molecule type" value="Genomic_DNA"/>
</dbReference>
<feature type="domain" description="Radical SAM core" evidence="1">
    <location>
        <begin position="234"/>
        <end position="457"/>
    </location>
</feature>
<dbReference type="CDD" id="cd01335">
    <property type="entry name" value="Radical_SAM"/>
    <property type="match status" value="1"/>
</dbReference>
<dbReference type="InterPro" id="IPR023404">
    <property type="entry name" value="rSAM_horseshoe"/>
</dbReference>
<dbReference type="GO" id="GO:0003824">
    <property type="term" value="F:catalytic activity"/>
    <property type="evidence" value="ECO:0007669"/>
    <property type="project" value="InterPro"/>
</dbReference>
<dbReference type="Pfam" id="PF10105">
    <property type="entry name" value="DUF2344"/>
    <property type="match status" value="1"/>
</dbReference>
<sequence>MPPCVLSLIVWDSILFQVDKPGRYLNHEWHSVHKDWDKTTLRTVVAYPDIYEVGMSCLAIHILYNLLNDDAETLCERVFLPADDMMNVLKNHNMKLTSLESRRPLDEFDIIFFSIPYPLLYPNIVKMLELGGIPVWRADRSDGPLVIGGGIAVVNPLPIAPFFDLFLIGEAEPLIPRMIPLLKAWSKHELTRDELYKEASQIEGVWVPTIGNKAKRVYAKQMPAAPKLIVPLVETTHDRLIIEVSRGCTRGCRFCQVGMVTRPYRERDIAEIIKLIDTGLLETGYNEVSLLALSLSDYSGCEELIKRVATKYPHIPLSLPSLRGDAITREIAPYLTGGITIAPEAGTERLRKIVNKQINEDNILRSVELAADYNITHVKLYFMIGLPGEEWQDIEGIIKLIRKIAAIAYPKQVKVSISPFVPQPFTPFQWKMFADRKELSNKAKHIRAAFKGGRGVEVHYRNPDVSYIETVLGRGDEKVAPAIVETSKAGITTSEEGRFDFHIWEEAFTKMGVDPSYYTSELKVDELLPWERYIDVGVKREFLIKEGDRTDETSDCRIQGCYGCGACEGISPIPLRLEKLPPKGNIAYGRRPIKIATPSVVYTLRIRYGKEPELRWVGHLDTTRTMIRALLRAKLPVVFTKGYRPHPRVAFGPPLPFGMFSYTEYMDVVVSEPPGDVVYLVNRKLPKGFKVFDVKVMPGTDHLSLFQLFNESEYVAYGIRLEPTIIKQFMHTRGIWVNKRDKRLNLRVSVKHMELKDGNLHIRMTMGRLNAFDVLAYLIGRKPEEMVIYPVERILKLP</sequence>
<evidence type="ECO:0000313" key="2">
    <source>
        <dbReference type="EMBL" id="OYV03244.1"/>
    </source>
</evidence>
<dbReference type="PANTHER" id="PTHR42731:SF1">
    <property type="entry name" value="RADICAL SAM DOMAIN PROTEIN"/>
    <property type="match status" value="1"/>
</dbReference>
<evidence type="ECO:0000313" key="3">
    <source>
        <dbReference type="Proteomes" id="UP000216312"/>
    </source>
</evidence>
<dbReference type="PROSITE" id="PS51918">
    <property type="entry name" value="RADICAL_SAM"/>
    <property type="match status" value="1"/>
</dbReference>
<accession>A0A257LUF5</accession>
<dbReference type="InterPro" id="IPR006638">
    <property type="entry name" value="Elp3/MiaA/NifB-like_rSAM"/>
</dbReference>
<comment type="caution">
    <text evidence="2">The sequence shown here is derived from an EMBL/GenBank/DDBJ whole genome shotgun (WGS) entry which is preliminary data.</text>
</comment>
<dbReference type="Pfam" id="PF19864">
    <property type="entry name" value="Radical_SAM_N2"/>
    <property type="match status" value="1"/>
</dbReference>
<dbReference type="Gene3D" id="3.80.30.20">
    <property type="entry name" value="tm_1862 like domain"/>
    <property type="match status" value="1"/>
</dbReference>
<dbReference type="NCBIfam" id="TIGR03936">
    <property type="entry name" value="sam_1_link_chp"/>
    <property type="match status" value="1"/>
</dbReference>
<proteinExistence type="predicted"/>
<dbReference type="GO" id="GO:0051536">
    <property type="term" value="F:iron-sulfur cluster binding"/>
    <property type="evidence" value="ECO:0007669"/>
    <property type="project" value="InterPro"/>
</dbReference>
<reference evidence="3" key="1">
    <citation type="submission" date="2017-07" db="EMBL/GenBank/DDBJ databases">
        <title>Novel pathways for hydrocarbon cycling and metabolic interdependencies in hydrothermal sediment communities.</title>
        <authorList>
            <person name="Dombrowski N."/>
            <person name="Seitz K."/>
            <person name="Teske A."/>
            <person name="Baker B."/>
        </authorList>
    </citation>
    <scope>NUCLEOTIDE SEQUENCE [LARGE SCALE GENOMIC DNA]</scope>
</reference>
<dbReference type="InterPro" id="IPR007197">
    <property type="entry name" value="rSAM"/>
</dbReference>
<dbReference type="SFLD" id="SFLDG01082">
    <property type="entry name" value="B12-binding_domain_containing"/>
    <property type="match status" value="1"/>
</dbReference>
<dbReference type="SUPFAM" id="SSF102114">
    <property type="entry name" value="Radical SAM enzymes"/>
    <property type="match status" value="1"/>
</dbReference>
<dbReference type="InterPro" id="IPR058240">
    <property type="entry name" value="rSAM_sf"/>
</dbReference>
<evidence type="ECO:0000259" key="1">
    <source>
        <dbReference type="PROSITE" id="PS51918"/>
    </source>
</evidence>
<dbReference type="PANTHER" id="PTHR42731">
    <property type="entry name" value="SLL1084 PROTEIN"/>
    <property type="match status" value="1"/>
</dbReference>
<dbReference type="Proteomes" id="UP000216312">
    <property type="component" value="Unassembled WGS sequence"/>
</dbReference>
<organism evidence="2 3">
    <name type="scientific">candidate division WOR-3 bacterium 4484_18</name>
    <dbReference type="NCBI Taxonomy" id="2020626"/>
    <lineage>
        <taxon>Bacteria</taxon>
        <taxon>Bacteria division WOR-3</taxon>
    </lineage>
</organism>
<protein>
    <recommendedName>
        <fullName evidence="1">Radical SAM core domain-containing protein</fullName>
    </recommendedName>
</protein>
<dbReference type="AlphaFoldDB" id="A0A257LUF5"/>
<dbReference type="InterPro" id="IPR018768">
    <property type="entry name" value="DUF2344"/>
</dbReference>
<name>A0A257LUF5_UNCW3</name>